<dbReference type="AlphaFoldDB" id="A0A8H4ELX2"/>
<organism evidence="1 2">
    <name type="scientific">Gigaspora margarita</name>
    <dbReference type="NCBI Taxonomy" id="4874"/>
    <lineage>
        <taxon>Eukaryota</taxon>
        <taxon>Fungi</taxon>
        <taxon>Fungi incertae sedis</taxon>
        <taxon>Mucoromycota</taxon>
        <taxon>Glomeromycotina</taxon>
        <taxon>Glomeromycetes</taxon>
        <taxon>Diversisporales</taxon>
        <taxon>Gigasporaceae</taxon>
        <taxon>Gigaspora</taxon>
    </lineage>
</organism>
<sequence>MLETREVQGELRLPSDISRTIPPSQQSELISNGYITPSPRNLTLNNSLVEPPMFVDRINHPFFDEDEVDDVFIIDDVDDLCFMGGNLILVLLKARQGSQKEELNNQIL</sequence>
<evidence type="ECO:0000313" key="1">
    <source>
        <dbReference type="EMBL" id="KAF0513800.1"/>
    </source>
</evidence>
<accession>A0A8H4ELX2</accession>
<evidence type="ECO:0000313" key="2">
    <source>
        <dbReference type="Proteomes" id="UP000439903"/>
    </source>
</evidence>
<dbReference type="Proteomes" id="UP000439903">
    <property type="component" value="Unassembled WGS sequence"/>
</dbReference>
<comment type="caution">
    <text evidence="1">The sequence shown here is derived from an EMBL/GenBank/DDBJ whole genome shotgun (WGS) entry which is preliminary data.</text>
</comment>
<dbReference type="EMBL" id="WTPW01000414">
    <property type="protein sequence ID" value="KAF0513800.1"/>
    <property type="molecule type" value="Genomic_DNA"/>
</dbReference>
<gene>
    <name evidence="1" type="ORF">F8M41_017753</name>
</gene>
<name>A0A8H4ELX2_GIGMA</name>
<keyword evidence="2" id="KW-1185">Reference proteome</keyword>
<protein>
    <submittedName>
        <fullName evidence="1">Uncharacterized protein</fullName>
    </submittedName>
</protein>
<proteinExistence type="predicted"/>
<reference evidence="1 2" key="1">
    <citation type="journal article" date="2019" name="Environ. Microbiol.">
        <title>At the nexus of three kingdoms: the genome of the mycorrhizal fungus Gigaspora margarita provides insights into plant, endobacterial and fungal interactions.</title>
        <authorList>
            <person name="Venice F."/>
            <person name="Ghignone S."/>
            <person name="Salvioli di Fossalunga A."/>
            <person name="Amselem J."/>
            <person name="Novero M."/>
            <person name="Xianan X."/>
            <person name="Sedzielewska Toro K."/>
            <person name="Morin E."/>
            <person name="Lipzen A."/>
            <person name="Grigoriev I.V."/>
            <person name="Henrissat B."/>
            <person name="Martin F.M."/>
            <person name="Bonfante P."/>
        </authorList>
    </citation>
    <scope>NUCLEOTIDE SEQUENCE [LARGE SCALE GENOMIC DNA]</scope>
    <source>
        <strain evidence="1 2">BEG34</strain>
    </source>
</reference>